<dbReference type="EMBL" id="JAXQPW010000001">
    <property type="protein sequence ID" value="MDZ5660772.1"/>
    <property type="molecule type" value="Genomic_DNA"/>
</dbReference>
<accession>A0ABU5K7B6</accession>
<sequence>MTSSPDQPARPHDDALAGRLAAWLEGLGLAEQLGAAGLPTYERDEAGVVRWHEPATGEPLGAERLEDLDRQLRSVGDDPTHGVPVELVRLRREGRVRVALLDGGWSSYAEVGRMRGVSENAARFALHKAAGRRTVLLVQHQGETLVPRFQLDDTGEVRSELLPVLEPLLAAGIDPWRVWAWLTTPAALLGGDVPHEVARDPEELSVVQRAAVALAERARTTR</sequence>
<dbReference type="Proteomes" id="UP001291999">
    <property type="component" value="Unassembled WGS sequence"/>
</dbReference>
<dbReference type="RefSeq" id="WP_322423199.1">
    <property type="nucleotide sequence ID" value="NZ_JAXQPW010000001.1"/>
</dbReference>
<gene>
    <name evidence="1" type="ORF">SFC79_03260</name>
</gene>
<comment type="caution">
    <text evidence="1">The sequence shown here is derived from an EMBL/GenBank/DDBJ whole genome shotgun (WGS) entry which is preliminary data.</text>
</comment>
<evidence type="ECO:0000313" key="2">
    <source>
        <dbReference type="Proteomes" id="UP001291999"/>
    </source>
</evidence>
<organism evidence="1 2">
    <name type="scientific">Nocardioides renjunii</name>
    <dbReference type="NCBI Taxonomy" id="3095075"/>
    <lineage>
        <taxon>Bacteria</taxon>
        <taxon>Bacillati</taxon>
        <taxon>Actinomycetota</taxon>
        <taxon>Actinomycetes</taxon>
        <taxon>Propionibacteriales</taxon>
        <taxon>Nocardioidaceae</taxon>
        <taxon>Nocardioides</taxon>
    </lineage>
</organism>
<protein>
    <recommendedName>
        <fullName evidence="3">DUF2384 domain-containing protein</fullName>
    </recommendedName>
</protein>
<keyword evidence="2" id="KW-1185">Reference proteome</keyword>
<reference evidence="1 2" key="1">
    <citation type="submission" date="2023-11" db="EMBL/GenBank/DDBJ databases">
        <title>Novel species in genus Nocardioides.</title>
        <authorList>
            <person name="Zhou H."/>
        </authorList>
    </citation>
    <scope>NUCLEOTIDE SEQUENCE [LARGE SCALE GENOMIC DNA]</scope>
    <source>
        <strain evidence="1 2">S-58</strain>
    </source>
</reference>
<evidence type="ECO:0000313" key="1">
    <source>
        <dbReference type="EMBL" id="MDZ5660772.1"/>
    </source>
</evidence>
<proteinExistence type="predicted"/>
<evidence type="ECO:0008006" key="3">
    <source>
        <dbReference type="Google" id="ProtNLM"/>
    </source>
</evidence>
<name>A0ABU5K7B6_9ACTN</name>